<name>A0A1G8KC65_9ACTN</name>
<reference evidence="1 2" key="1">
    <citation type="submission" date="2016-10" db="EMBL/GenBank/DDBJ databases">
        <authorList>
            <person name="de Groot N.N."/>
        </authorList>
    </citation>
    <scope>NUCLEOTIDE SEQUENCE [LARGE SCALE GENOMIC DNA]</scope>
    <source>
        <strain evidence="1 2">CPCC 201354</strain>
    </source>
</reference>
<dbReference type="STRING" id="504805.SAMN05421505_14925"/>
<accession>A0A1G8KC65</accession>
<dbReference type="EMBL" id="FNCN01000049">
    <property type="protein sequence ID" value="SDI40939.1"/>
    <property type="molecule type" value="Genomic_DNA"/>
</dbReference>
<sequence>MDLSMRTETWATDDQSWLGSAHGTDAGRSITLDTSTFTPGTHYPDGHFPSGLPLGRITATGKYGPYAGRSNEVQTVTITGGPTGGTYTLTLDGETTAAIAYNASAAAVQAALEALSNVEPGDVAVTGGPHPGTAVAVAFGGRFTGKNVPQMSAASGSLTGGAAPAIAVTTGTAGGSAVGDGREVLAGFLLTAVRAPANSAVDAAGVLLWHGAVIESKLPIAVDAAGKSDVAGRIAFF</sequence>
<dbReference type="RefSeq" id="WP_218126069.1">
    <property type="nucleotide sequence ID" value="NZ_FNCN01000049.1"/>
</dbReference>
<protein>
    <recommendedName>
        <fullName evidence="3">Bacteriophage lambda head decoration protein D</fullName>
    </recommendedName>
</protein>
<evidence type="ECO:0008006" key="3">
    <source>
        <dbReference type="Google" id="ProtNLM"/>
    </source>
</evidence>
<proteinExistence type="predicted"/>
<keyword evidence="2" id="KW-1185">Reference proteome</keyword>
<gene>
    <name evidence="1" type="ORF">SAMN05421505_14925</name>
</gene>
<dbReference type="Proteomes" id="UP000198923">
    <property type="component" value="Unassembled WGS sequence"/>
</dbReference>
<dbReference type="AlphaFoldDB" id="A0A1G8KC65"/>
<evidence type="ECO:0000313" key="2">
    <source>
        <dbReference type="Proteomes" id="UP000198923"/>
    </source>
</evidence>
<organism evidence="1 2">
    <name type="scientific">Sinosporangium album</name>
    <dbReference type="NCBI Taxonomy" id="504805"/>
    <lineage>
        <taxon>Bacteria</taxon>
        <taxon>Bacillati</taxon>
        <taxon>Actinomycetota</taxon>
        <taxon>Actinomycetes</taxon>
        <taxon>Streptosporangiales</taxon>
        <taxon>Streptosporangiaceae</taxon>
        <taxon>Sinosporangium</taxon>
    </lineage>
</organism>
<evidence type="ECO:0000313" key="1">
    <source>
        <dbReference type="EMBL" id="SDI40939.1"/>
    </source>
</evidence>